<evidence type="ECO:0008006" key="4">
    <source>
        <dbReference type="Google" id="ProtNLM"/>
    </source>
</evidence>
<reference evidence="2" key="2">
    <citation type="submission" date="2015-03" db="UniProtKB">
        <authorList>
            <consortium name="EnsemblPlants"/>
        </authorList>
    </citation>
    <scope>IDENTIFICATION</scope>
</reference>
<dbReference type="Proteomes" id="UP000026960">
    <property type="component" value="Chromosome 8"/>
</dbReference>
<name>A0A0D3GX77_9ORYZ</name>
<keyword evidence="3" id="KW-1185">Reference proteome</keyword>
<dbReference type="SUPFAM" id="SSF52047">
    <property type="entry name" value="RNI-like"/>
    <property type="match status" value="1"/>
</dbReference>
<sequence>MHELRSLQLFANILTNKGLSAILDNCPNLESLDIRHCYNVDMDASLRAKCARIKVLRPPDDYDFHRVCTPRRLSFSTPIIQFGRLSSSRPIIHTALNPRPENRLPSRLPSSSKP</sequence>
<protein>
    <recommendedName>
        <fullName evidence="4">Transport inhibitor response 1 domain-containing protein</fullName>
    </recommendedName>
</protein>
<dbReference type="HOGENOM" id="CLU_2188081_0_0_1"/>
<dbReference type="PANTHER" id="PTHR38926:SF74">
    <property type="entry name" value="OS08G0193600 PROTEIN"/>
    <property type="match status" value="1"/>
</dbReference>
<dbReference type="InterPro" id="IPR032675">
    <property type="entry name" value="LRR_dom_sf"/>
</dbReference>
<organism evidence="2">
    <name type="scientific">Oryza barthii</name>
    <dbReference type="NCBI Taxonomy" id="65489"/>
    <lineage>
        <taxon>Eukaryota</taxon>
        <taxon>Viridiplantae</taxon>
        <taxon>Streptophyta</taxon>
        <taxon>Embryophyta</taxon>
        <taxon>Tracheophyta</taxon>
        <taxon>Spermatophyta</taxon>
        <taxon>Magnoliopsida</taxon>
        <taxon>Liliopsida</taxon>
        <taxon>Poales</taxon>
        <taxon>Poaceae</taxon>
        <taxon>BOP clade</taxon>
        <taxon>Oryzoideae</taxon>
        <taxon>Oryzeae</taxon>
        <taxon>Oryzinae</taxon>
        <taxon>Oryza</taxon>
    </lineage>
</organism>
<feature type="region of interest" description="Disordered" evidence="1">
    <location>
        <begin position="95"/>
        <end position="114"/>
    </location>
</feature>
<reference evidence="2" key="1">
    <citation type="journal article" date="2009" name="Rice">
        <title>De Novo Next Generation Sequencing of Plant Genomes.</title>
        <authorList>
            <person name="Rounsley S."/>
            <person name="Marri P.R."/>
            <person name="Yu Y."/>
            <person name="He R."/>
            <person name="Sisneros N."/>
            <person name="Goicoechea J.L."/>
            <person name="Lee S.J."/>
            <person name="Angelova A."/>
            <person name="Kudrna D."/>
            <person name="Luo M."/>
            <person name="Affourtit J."/>
            <person name="Desany B."/>
            <person name="Knight J."/>
            <person name="Niazi F."/>
            <person name="Egholm M."/>
            <person name="Wing R.A."/>
        </authorList>
    </citation>
    <scope>NUCLEOTIDE SEQUENCE [LARGE SCALE GENOMIC DNA]</scope>
    <source>
        <strain evidence="2">cv. IRGC 105608</strain>
    </source>
</reference>
<proteinExistence type="predicted"/>
<evidence type="ECO:0000313" key="3">
    <source>
        <dbReference type="Proteomes" id="UP000026960"/>
    </source>
</evidence>
<dbReference type="AlphaFoldDB" id="A0A0D3GX77"/>
<dbReference type="Gramene" id="OBART08G05550.2">
    <property type="protein sequence ID" value="OBART08G05550.2"/>
    <property type="gene ID" value="OBART08G05550"/>
</dbReference>
<feature type="compositionally biased region" description="Low complexity" evidence="1">
    <location>
        <begin position="96"/>
        <end position="114"/>
    </location>
</feature>
<dbReference type="Gene3D" id="3.80.10.10">
    <property type="entry name" value="Ribonuclease Inhibitor"/>
    <property type="match status" value="1"/>
</dbReference>
<dbReference type="EnsemblPlants" id="OBART08G05550.2">
    <property type="protein sequence ID" value="OBART08G05550.2"/>
    <property type="gene ID" value="OBART08G05550"/>
</dbReference>
<evidence type="ECO:0000313" key="2">
    <source>
        <dbReference type="EnsemblPlants" id="OBART08G05550.2"/>
    </source>
</evidence>
<accession>A0A0D3GX77</accession>
<dbReference type="PANTHER" id="PTHR38926">
    <property type="entry name" value="F-BOX DOMAIN CONTAINING PROTEIN, EXPRESSED"/>
    <property type="match status" value="1"/>
</dbReference>
<evidence type="ECO:0000256" key="1">
    <source>
        <dbReference type="SAM" id="MobiDB-lite"/>
    </source>
</evidence>